<dbReference type="EMBL" id="FN653094">
    <property type="protein sequence ID" value="CBY11779.1"/>
    <property type="molecule type" value="Genomic_DNA"/>
</dbReference>
<gene>
    <name evidence="3" type="ORF">GSOID_T00016963001</name>
</gene>
<dbReference type="AlphaFoldDB" id="E4XPJ1"/>
<evidence type="ECO:0000256" key="1">
    <source>
        <dbReference type="ARBA" id="ARBA00012452"/>
    </source>
</evidence>
<dbReference type="GO" id="GO:0004364">
    <property type="term" value="F:glutathione transferase activity"/>
    <property type="evidence" value="ECO:0007669"/>
    <property type="project" value="UniProtKB-EC"/>
</dbReference>
<dbReference type="InterPro" id="IPR004045">
    <property type="entry name" value="Glutathione_S-Trfase_N"/>
</dbReference>
<dbReference type="PROSITE" id="PS50404">
    <property type="entry name" value="GST_NTER"/>
    <property type="match status" value="1"/>
</dbReference>
<dbReference type="CDD" id="cd03039">
    <property type="entry name" value="GST_N_Sigma_like"/>
    <property type="match status" value="1"/>
</dbReference>
<organism evidence="3">
    <name type="scientific">Oikopleura dioica</name>
    <name type="common">Tunicate</name>
    <dbReference type="NCBI Taxonomy" id="34765"/>
    <lineage>
        <taxon>Eukaryota</taxon>
        <taxon>Metazoa</taxon>
        <taxon>Chordata</taxon>
        <taxon>Tunicata</taxon>
        <taxon>Appendicularia</taxon>
        <taxon>Copelata</taxon>
        <taxon>Oikopleuridae</taxon>
        <taxon>Oikopleura</taxon>
    </lineage>
</organism>
<dbReference type="Proteomes" id="UP000001307">
    <property type="component" value="Unassembled WGS sequence"/>
</dbReference>
<evidence type="ECO:0000313" key="3">
    <source>
        <dbReference type="EMBL" id="CBY11779.1"/>
    </source>
</evidence>
<dbReference type="EC" id="2.5.1.18" evidence="1"/>
<name>E4XPJ1_OIKDI</name>
<protein>
    <recommendedName>
        <fullName evidence="1">glutathione transferase</fullName>
        <ecNumber evidence="1">2.5.1.18</ecNumber>
    </recommendedName>
</protein>
<evidence type="ECO:0000313" key="4">
    <source>
        <dbReference type="Proteomes" id="UP000001307"/>
    </source>
</evidence>
<proteinExistence type="predicted"/>
<dbReference type="InterPro" id="IPR050213">
    <property type="entry name" value="GST_superfamily"/>
</dbReference>
<sequence>MTKLQLKYFDCFGRAGSIKLLFKLANSDYEDIIVPFQNWDEEKTSLDLPLEQLPVLEIDGFTLCQTKAIERFAAAKAGLIGKCSG</sequence>
<reference evidence="3" key="1">
    <citation type="journal article" date="2010" name="Science">
        <title>Plasticity of animal genome architecture unmasked by rapid evolution of a pelagic tunicate.</title>
        <authorList>
            <person name="Denoeud F."/>
            <person name="Henriet S."/>
            <person name="Mungpakdee S."/>
            <person name="Aury J.M."/>
            <person name="Da Silva C."/>
            <person name="Brinkmann H."/>
            <person name="Mikhaleva J."/>
            <person name="Olsen L.C."/>
            <person name="Jubin C."/>
            <person name="Canestro C."/>
            <person name="Bouquet J.M."/>
            <person name="Danks G."/>
            <person name="Poulain J."/>
            <person name="Campsteijn C."/>
            <person name="Adamski M."/>
            <person name="Cross I."/>
            <person name="Yadetie F."/>
            <person name="Muffato M."/>
            <person name="Louis A."/>
            <person name="Butcher S."/>
            <person name="Tsagkogeorga G."/>
            <person name="Konrad A."/>
            <person name="Singh S."/>
            <person name="Jensen M.F."/>
            <person name="Cong E.H."/>
            <person name="Eikeseth-Otteraa H."/>
            <person name="Noel B."/>
            <person name="Anthouard V."/>
            <person name="Porcel B.M."/>
            <person name="Kachouri-Lafond R."/>
            <person name="Nishino A."/>
            <person name="Ugolini M."/>
            <person name="Chourrout P."/>
            <person name="Nishida H."/>
            <person name="Aasland R."/>
            <person name="Huzurbazar S."/>
            <person name="Westhof E."/>
            <person name="Delsuc F."/>
            <person name="Lehrach H."/>
            <person name="Reinhardt R."/>
            <person name="Weissenbach J."/>
            <person name="Roy S.W."/>
            <person name="Artiguenave F."/>
            <person name="Postlethwait J.H."/>
            <person name="Manak J.R."/>
            <person name="Thompson E.M."/>
            <person name="Jaillon O."/>
            <person name="Du Pasquier L."/>
            <person name="Boudinot P."/>
            <person name="Liberles D.A."/>
            <person name="Volff J.N."/>
            <person name="Philippe H."/>
            <person name="Lenhard B."/>
            <person name="Roest Crollius H."/>
            <person name="Wincker P."/>
            <person name="Chourrout D."/>
        </authorList>
    </citation>
    <scope>NUCLEOTIDE SEQUENCE [LARGE SCALE GENOMIC DNA]</scope>
</reference>
<dbReference type="Gene3D" id="1.20.1050.130">
    <property type="match status" value="1"/>
</dbReference>
<dbReference type="GO" id="GO:0006749">
    <property type="term" value="P:glutathione metabolic process"/>
    <property type="evidence" value="ECO:0007669"/>
    <property type="project" value="TreeGrafter"/>
</dbReference>
<keyword evidence="4" id="KW-1185">Reference proteome</keyword>
<dbReference type="PANTHER" id="PTHR11571">
    <property type="entry name" value="GLUTATHIONE S-TRANSFERASE"/>
    <property type="match status" value="1"/>
</dbReference>
<accession>E4XPJ1</accession>
<dbReference type="InterPro" id="IPR036249">
    <property type="entry name" value="Thioredoxin-like_sf"/>
</dbReference>
<feature type="domain" description="GST N-terminal" evidence="2">
    <location>
        <begin position="2"/>
        <end position="81"/>
    </location>
</feature>
<dbReference type="SUPFAM" id="SSF52833">
    <property type="entry name" value="Thioredoxin-like"/>
    <property type="match status" value="1"/>
</dbReference>
<evidence type="ECO:0000259" key="2">
    <source>
        <dbReference type="PROSITE" id="PS50404"/>
    </source>
</evidence>
<dbReference type="PANTHER" id="PTHR11571:SF150">
    <property type="entry name" value="GLUTATHIONE S-TRANSFERASE"/>
    <property type="match status" value="1"/>
</dbReference>
<dbReference type="OrthoDB" id="414243at2759"/>
<dbReference type="Pfam" id="PF02798">
    <property type="entry name" value="GST_N"/>
    <property type="match status" value="1"/>
</dbReference>
<dbReference type="InParanoid" id="E4XPJ1"/>